<evidence type="ECO:0000313" key="2">
    <source>
        <dbReference type="EMBL" id="CAG6470306.1"/>
    </source>
</evidence>
<accession>A0A8D8FG76</accession>
<dbReference type="EMBL" id="HBUE01065073">
    <property type="protein sequence ID" value="CAG6470306.1"/>
    <property type="molecule type" value="Transcribed_RNA"/>
</dbReference>
<organism evidence="2">
    <name type="scientific">Culex pipiens</name>
    <name type="common">House mosquito</name>
    <dbReference type="NCBI Taxonomy" id="7175"/>
    <lineage>
        <taxon>Eukaryota</taxon>
        <taxon>Metazoa</taxon>
        <taxon>Ecdysozoa</taxon>
        <taxon>Arthropoda</taxon>
        <taxon>Hexapoda</taxon>
        <taxon>Insecta</taxon>
        <taxon>Pterygota</taxon>
        <taxon>Neoptera</taxon>
        <taxon>Endopterygota</taxon>
        <taxon>Diptera</taxon>
        <taxon>Nematocera</taxon>
        <taxon>Culicoidea</taxon>
        <taxon>Culicidae</taxon>
        <taxon>Culicinae</taxon>
        <taxon>Culicini</taxon>
        <taxon>Culex</taxon>
        <taxon>Culex</taxon>
    </lineage>
</organism>
<reference evidence="2" key="1">
    <citation type="submission" date="2021-05" db="EMBL/GenBank/DDBJ databases">
        <authorList>
            <person name="Alioto T."/>
            <person name="Alioto T."/>
            <person name="Gomez Garrido J."/>
        </authorList>
    </citation>
    <scope>NUCLEOTIDE SEQUENCE</scope>
</reference>
<dbReference type="AlphaFoldDB" id="A0A8D8FG76"/>
<proteinExistence type="predicted"/>
<name>A0A8D8FG76_CULPI</name>
<keyword evidence="1" id="KW-0812">Transmembrane</keyword>
<sequence>MAPRLYCIFLNGYLNDFQGSLETLSPEIIFIEIEVEIFKVYSIYLLNVVFILAASTLSINYIVQSNESFNFRFEQALNLISISLDQRKPVLYLTVDKNKKTRHKKSVLL</sequence>
<keyword evidence="1" id="KW-0472">Membrane</keyword>
<keyword evidence="1" id="KW-1133">Transmembrane helix</keyword>
<evidence type="ECO:0000256" key="1">
    <source>
        <dbReference type="SAM" id="Phobius"/>
    </source>
</evidence>
<feature type="transmembrane region" description="Helical" evidence="1">
    <location>
        <begin position="41"/>
        <end position="63"/>
    </location>
</feature>
<protein>
    <submittedName>
        <fullName evidence="2">(northern house mosquito) hypothetical protein</fullName>
    </submittedName>
</protein>